<proteinExistence type="predicted"/>
<accession>A0A0J7JSY4</accession>
<feature type="non-terminal residue" evidence="1">
    <location>
        <position position="130"/>
    </location>
</feature>
<dbReference type="PaxDb" id="67767-A0A0J7JSY4"/>
<sequence length="130" mass="14247">MGGMLGWPVSGTAKAVAVVPVVDREEKRETILVVESNRPDRVEVVAYQGAVKSAPKSKSLLVVKKPGDGLQLLEASADGQVLVGAFHNQLFLGMASKYRANNLDQLQYEFISFDTPDLITTLDMRVYKRP</sequence>
<organism evidence="1 2">
    <name type="scientific">Lasius niger</name>
    <name type="common">Black garden ant</name>
    <dbReference type="NCBI Taxonomy" id="67767"/>
    <lineage>
        <taxon>Eukaryota</taxon>
        <taxon>Metazoa</taxon>
        <taxon>Ecdysozoa</taxon>
        <taxon>Arthropoda</taxon>
        <taxon>Hexapoda</taxon>
        <taxon>Insecta</taxon>
        <taxon>Pterygota</taxon>
        <taxon>Neoptera</taxon>
        <taxon>Endopterygota</taxon>
        <taxon>Hymenoptera</taxon>
        <taxon>Apocrita</taxon>
        <taxon>Aculeata</taxon>
        <taxon>Formicoidea</taxon>
        <taxon>Formicidae</taxon>
        <taxon>Formicinae</taxon>
        <taxon>Lasius</taxon>
        <taxon>Lasius</taxon>
    </lineage>
</organism>
<protein>
    <submittedName>
        <fullName evidence="1">Wd repeat-containing protein 75</fullName>
    </submittedName>
</protein>
<evidence type="ECO:0000313" key="1">
    <source>
        <dbReference type="EMBL" id="KMQ81327.1"/>
    </source>
</evidence>
<keyword evidence="2" id="KW-1185">Reference proteome</keyword>
<comment type="caution">
    <text evidence="1">The sequence shown here is derived from an EMBL/GenBank/DDBJ whole genome shotgun (WGS) entry which is preliminary data.</text>
</comment>
<reference evidence="1 2" key="1">
    <citation type="submission" date="2015-04" db="EMBL/GenBank/DDBJ databases">
        <title>Lasius niger genome sequencing.</title>
        <authorList>
            <person name="Konorov E.A."/>
            <person name="Nikitin M.A."/>
            <person name="Kirill M.V."/>
            <person name="Chang P."/>
        </authorList>
    </citation>
    <scope>NUCLEOTIDE SEQUENCE [LARGE SCALE GENOMIC DNA]</scope>
    <source>
        <tissue evidence="1">Whole</tissue>
    </source>
</reference>
<gene>
    <name evidence="1" type="ORF">RF55_26694</name>
</gene>
<dbReference type="STRING" id="67767.A0A0J7JSY4"/>
<dbReference type="EMBL" id="LBMM01036756">
    <property type="protein sequence ID" value="KMQ81327.1"/>
    <property type="molecule type" value="Genomic_DNA"/>
</dbReference>
<dbReference type="OrthoDB" id="4096at2759"/>
<name>A0A0J7JSY4_LASNI</name>
<evidence type="ECO:0000313" key="2">
    <source>
        <dbReference type="Proteomes" id="UP000036403"/>
    </source>
</evidence>
<dbReference type="Proteomes" id="UP000036403">
    <property type="component" value="Unassembled WGS sequence"/>
</dbReference>
<dbReference type="AlphaFoldDB" id="A0A0J7JSY4"/>